<dbReference type="InterPro" id="IPR018499">
    <property type="entry name" value="Tetraspanin/Peripherin"/>
</dbReference>
<dbReference type="PRINTS" id="PR00259">
    <property type="entry name" value="TMFOUR"/>
</dbReference>
<keyword evidence="4 6" id="KW-1133">Transmembrane helix</keyword>
<dbReference type="PIRSF" id="PIRSF002419">
    <property type="entry name" value="Tetraspanin"/>
    <property type="match status" value="1"/>
</dbReference>
<feature type="transmembrane region" description="Helical" evidence="6">
    <location>
        <begin position="82"/>
        <end position="107"/>
    </location>
</feature>
<dbReference type="GO" id="GO:0005886">
    <property type="term" value="C:plasma membrane"/>
    <property type="evidence" value="ECO:0007669"/>
    <property type="project" value="TreeGrafter"/>
</dbReference>
<evidence type="ECO:0000256" key="6">
    <source>
        <dbReference type="SAM" id="Phobius"/>
    </source>
</evidence>
<comment type="subcellular location">
    <subcellularLocation>
        <location evidence="1">Membrane</location>
        <topology evidence="1">Multi-pass membrane protein</topology>
    </subcellularLocation>
</comment>
<accession>A0A8D3C748</accession>
<keyword evidence="3 6" id="KW-0812">Transmembrane</keyword>
<evidence type="ECO:0000256" key="5">
    <source>
        <dbReference type="ARBA" id="ARBA00023136"/>
    </source>
</evidence>
<reference evidence="7" key="1">
    <citation type="submission" date="2023-05" db="EMBL/GenBank/DDBJ databases">
        <title>High-quality long-read genome of Scophthalmus maximus.</title>
        <authorList>
            <person name="Lien S."/>
            <person name="Martinez P."/>
        </authorList>
    </citation>
    <scope>NUCLEOTIDE SEQUENCE [LARGE SCALE GENOMIC DNA]</scope>
</reference>
<dbReference type="InterPro" id="IPR000301">
    <property type="entry name" value="Tetraspanin_animals"/>
</dbReference>
<sequence>MKLELKIQLLRFCSVLLNAIFLVLGLSVISCGIWVLFDKGSFLTILSSVELRTVAMGLLMIGGVVTAVSVVGCVGADGEHRLLLLIYLGFLVILVLGQLFVTLLLLLNRNKVRTQNRSIKNLKRTTGCDWLIDCCQGKCCGRMGPADWLKNSHILSLNLTGPHILPCSCFRSFHAGVNSSWCYEQLNVMRPLYGPGNSSYVQGCKQTLSDWLQENAVTVVAMVVGLLLVQVNINII</sequence>
<keyword evidence="5 6" id="KW-0472">Membrane</keyword>
<reference evidence="7" key="2">
    <citation type="submission" date="2025-08" db="UniProtKB">
        <authorList>
            <consortium name="Ensembl"/>
        </authorList>
    </citation>
    <scope>IDENTIFICATION</scope>
</reference>
<gene>
    <name evidence="7" type="primary">si:ch73-139j3.4</name>
</gene>
<evidence type="ECO:0000256" key="3">
    <source>
        <dbReference type="ARBA" id="ARBA00022692"/>
    </source>
</evidence>
<evidence type="ECO:0000313" key="8">
    <source>
        <dbReference type="Proteomes" id="UP000694558"/>
    </source>
</evidence>
<dbReference type="Ensembl" id="ENSSMAT00000072167.1">
    <property type="protein sequence ID" value="ENSSMAP00000043106.1"/>
    <property type="gene ID" value="ENSSMAG00000021894.1"/>
</dbReference>
<organism evidence="7 8">
    <name type="scientific">Scophthalmus maximus</name>
    <name type="common">Turbot</name>
    <name type="synonym">Psetta maxima</name>
    <dbReference type="NCBI Taxonomy" id="52904"/>
    <lineage>
        <taxon>Eukaryota</taxon>
        <taxon>Metazoa</taxon>
        <taxon>Chordata</taxon>
        <taxon>Craniata</taxon>
        <taxon>Vertebrata</taxon>
        <taxon>Euteleostomi</taxon>
        <taxon>Actinopterygii</taxon>
        <taxon>Neopterygii</taxon>
        <taxon>Teleostei</taxon>
        <taxon>Neoteleostei</taxon>
        <taxon>Acanthomorphata</taxon>
        <taxon>Carangaria</taxon>
        <taxon>Pleuronectiformes</taxon>
        <taxon>Pleuronectoidei</taxon>
        <taxon>Scophthalmidae</taxon>
        <taxon>Scophthalmus</taxon>
    </lineage>
</organism>
<comment type="similarity">
    <text evidence="2">Belongs to the tetraspanin (TM4SF) family.</text>
</comment>
<evidence type="ECO:0000256" key="2">
    <source>
        <dbReference type="ARBA" id="ARBA00006840"/>
    </source>
</evidence>
<name>A0A8D3C748_SCOMX</name>
<dbReference type="PANTHER" id="PTHR19282:SF544">
    <property type="entry name" value="TETRASPANIN"/>
    <property type="match status" value="1"/>
</dbReference>
<feature type="transmembrane region" description="Helical" evidence="6">
    <location>
        <begin position="57"/>
        <end position="75"/>
    </location>
</feature>
<evidence type="ECO:0000256" key="4">
    <source>
        <dbReference type="ARBA" id="ARBA00022989"/>
    </source>
</evidence>
<evidence type="ECO:0000256" key="1">
    <source>
        <dbReference type="ARBA" id="ARBA00004141"/>
    </source>
</evidence>
<evidence type="ECO:0000313" key="7">
    <source>
        <dbReference type="Ensembl" id="ENSSMAP00000043106.1"/>
    </source>
</evidence>
<feature type="transmembrane region" description="Helical" evidence="6">
    <location>
        <begin position="12"/>
        <end position="37"/>
    </location>
</feature>
<dbReference type="PROSITE" id="PS51257">
    <property type="entry name" value="PROKAR_LIPOPROTEIN"/>
    <property type="match status" value="1"/>
</dbReference>
<proteinExistence type="inferred from homology"/>
<dbReference type="GeneTree" id="ENSGT00940000167105"/>
<dbReference type="PANTHER" id="PTHR19282">
    <property type="entry name" value="TETRASPANIN"/>
    <property type="match status" value="1"/>
</dbReference>
<protein>
    <recommendedName>
        <fullName evidence="9">Tetraspanin</fullName>
    </recommendedName>
</protein>
<dbReference type="Proteomes" id="UP000694558">
    <property type="component" value="Chromosome 16"/>
</dbReference>
<dbReference type="AlphaFoldDB" id="A0A8D3C748"/>
<evidence type="ECO:0008006" key="9">
    <source>
        <dbReference type="Google" id="ProtNLM"/>
    </source>
</evidence>
<dbReference type="Pfam" id="PF00335">
    <property type="entry name" value="Tetraspanin"/>
    <property type="match status" value="1"/>
</dbReference>